<evidence type="ECO:0000313" key="3">
    <source>
        <dbReference type="Proteomes" id="UP000325218"/>
    </source>
</evidence>
<feature type="transmembrane region" description="Helical" evidence="1">
    <location>
        <begin position="26"/>
        <end position="44"/>
    </location>
</feature>
<dbReference type="RefSeq" id="WP_148457703.1">
    <property type="nucleotide sequence ID" value="NZ_VSDO01000006.1"/>
</dbReference>
<accession>A0A5D0CJ89</accession>
<dbReference type="AlphaFoldDB" id="A0A5D0CJ89"/>
<evidence type="ECO:0000256" key="1">
    <source>
        <dbReference type="SAM" id="Phobius"/>
    </source>
</evidence>
<name>A0A5D0CJ89_9BACL</name>
<keyword evidence="1" id="KW-0812">Transmembrane</keyword>
<dbReference type="InterPro" id="IPR043861">
    <property type="entry name" value="DUF5823"/>
</dbReference>
<organism evidence="2 3">
    <name type="scientific">Paenibacillus faecis</name>
    <dbReference type="NCBI Taxonomy" id="862114"/>
    <lineage>
        <taxon>Bacteria</taxon>
        <taxon>Bacillati</taxon>
        <taxon>Bacillota</taxon>
        <taxon>Bacilli</taxon>
        <taxon>Bacillales</taxon>
        <taxon>Paenibacillaceae</taxon>
        <taxon>Paenibacillus</taxon>
    </lineage>
</organism>
<feature type="transmembrane region" description="Helical" evidence="1">
    <location>
        <begin position="97"/>
        <end position="116"/>
    </location>
</feature>
<keyword evidence="1" id="KW-0472">Membrane</keyword>
<keyword evidence="3" id="KW-1185">Reference proteome</keyword>
<evidence type="ECO:0000313" key="2">
    <source>
        <dbReference type="EMBL" id="TYA10133.1"/>
    </source>
</evidence>
<feature type="transmembrane region" description="Helical" evidence="1">
    <location>
        <begin position="159"/>
        <end position="180"/>
    </location>
</feature>
<proteinExistence type="predicted"/>
<reference evidence="2 3" key="1">
    <citation type="submission" date="2019-08" db="EMBL/GenBank/DDBJ databases">
        <title>Genome sequencing of Paenibacillus faecis DSM 23593(T).</title>
        <authorList>
            <person name="Kook J.-K."/>
            <person name="Park S.-N."/>
            <person name="Lim Y.K."/>
        </authorList>
    </citation>
    <scope>NUCLEOTIDE SEQUENCE [LARGE SCALE GENOMIC DNA]</scope>
    <source>
        <strain evidence="2 3">DSM 23593</strain>
    </source>
</reference>
<protein>
    <submittedName>
        <fullName evidence="2">Uncharacterized protein</fullName>
    </submittedName>
</protein>
<dbReference type="Pfam" id="PF19140">
    <property type="entry name" value="DUF5823"/>
    <property type="match status" value="1"/>
</dbReference>
<feature type="transmembrane region" description="Helical" evidence="1">
    <location>
        <begin position="56"/>
        <end position="77"/>
    </location>
</feature>
<gene>
    <name evidence="2" type="ORF">FRY98_26445</name>
</gene>
<comment type="caution">
    <text evidence="2">The sequence shown here is derived from an EMBL/GenBank/DDBJ whole genome shotgun (WGS) entry which is preliminary data.</text>
</comment>
<sequence>MFSLLKTILGQGIELMSGFFSGNLPVIFYYWCLVLLFIVIFQVIREKKIGIEKSSYLNRFVLEFLLFFLFWTMGIVLSEFIKDIISNGVTSPQKYTFTYIGLIPTTSIYLSAPLLLSLRNCRFKEDTFRMIAFITGFLTAFIQFKAIDKYILHMEKLSLSYLITLSVVTGITALLIRLAYKISFEKDV</sequence>
<dbReference type="Proteomes" id="UP000325218">
    <property type="component" value="Unassembled WGS sequence"/>
</dbReference>
<feature type="transmembrane region" description="Helical" evidence="1">
    <location>
        <begin position="128"/>
        <end position="147"/>
    </location>
</feature>
<keyword evidence="1" id="KW-1133">Transmembrane helix</keyword>
<dbReference type="OrthoDB" id="2659042at2"/>
<dbReference type="EMBL" id="VSDO01000006">
    <property type="protein sequence ID" value="TYA10133.1"/>
    <property type="molecule type" value="Genomic_DNA"/>
</dbReference>